<dbReference type="Proteomes" id="UP000029500">
    <property type="component" value="Chromosome"/>
</dbReference>
<proteinExistence type="predicted"/>
<reference evidence="1 2" key="1">
    <citation type="submission" date="2014-08" db="EMBL/GenBank/DDBJ databases">
        <title>Comparative genomics of the Paenibacillus odorifer group.</title>
        <authorList>
            <person name="den Bakker H.C."/>
            <person name="Tsai Y.-C."/>
            <person name="Martin N."/>
            <person name="Korlach J."/>
            <person name="Wiedmann M."/>
        </authorList>
    </citation>
    <scope>NUCLEOTIDE SEQUENCE [LARGE SCALE GENOMIC DNA]</scope>
    <source>
        <strain evidence="1 2">DSM 15220</strain>
    </source>
</reference>
<name>A0A089M6H4_9BACL</name>
<sequence>MVNRIEKALTFAVLGCRFVSIFELMISNVAFRYLQTFAHEQAIQRAALIYSDGRRGTKGSRLEWLEGKF</sequence>
<dbReference type="AlphaFoldDB" id="A0A089M6H4"/>
<keyword evidence="2" id="KW-1185">Reference proteome</keyword>
<dbReference type="HOGENOM" id="CLU_2771948_0_0_9"/>
<protein>
    <submittedName>
        <fullName evidence="1">Uncharacterized protein</fullName>
    </submittedName>
</protein>
<evidence type="ECO:0000313" key="1">
    <source>
        <dbReference type="EMBL" id="AIQ67950.1"/>
    </source>
</evidence>
<organism evidence="1 2">
    <name type="scientific">Paenibacillus graminis</name>
    <dbReference type="NCBI Taxonomy" id="189425"/>
    <lineage>
        <taxon>Bacteria</taxon>
        <taxon>Bacillati</taxon>
        <taxon>Bacillota</taxon>
        <taxon>Bacilli</taxon>
        <taxon>Bacillales</taxon>
        <taxon>Paenibacillaceae</taxon>
        <taxon>Paenibacillus</taxon>
    </lineage>
</organism>
<dbReference type="EMBL" id="CP009287">
    <property type="protein sequence ID" value="AIQ67950.1"/>
    <property type="molecule type" value="Genomic_DNA"/>
</dbReference>
<gene>
    <name evidence="1" type="ORF">PGRAT_10185</name>
</gene>
<dbReference type="KEGG" id="pgm:PGRAT_10185"/>
<accession>A0A089M6H4</accession>
<evidence type="ECO:0000313" key="2">
    <source>
        <dbReference type="Proteomes" id="UP000029500"/>
    </source>
</evidence>